<dbReference type="PANTHER" id="PTHR47127">
    <property type="entry name" value="10A19I.15"/>
    <property type="match status" value="1"/>
</dbReference>
<sequence>MEEVAEGRGAISGHATWTSAMSALMLFHLNDLVVAGLNTSKDFKKHLYNGCARAINEKFNTRITSEQVKNHLKTWQKRYAKINRLKKLSAALFDEDNCMITLDEEHYNSHVHVNLPSLLSS</sequence>
<dbReference type="AlphaFoldDB" id="A0A4U6UGV1"/>
<accession>A0A4U6UGV1</accession>
<name>A0A4U6UGV1_SETVI</name>
<evidence type="ECO:0000259" key="1">
    <source>
        <dbReference type="Pfam" id="PF12776"/>
    </source>
</evidence>
<dbReference type="Pfam" id="PF12776">
    <property type="entry name" value="Myb_DNA-bind_3"/>
    <property type="match status" value="1"/>
</dbReference>
<dbReference type="EMBL" id="CM016556">
    <property type="protein sequence ID" value="TKW13914.1"/>
    <property type="molecule type" value="Genomic_DNA"/>
</dbReference>
<dbReference type="OMA" id="HAIMLEQ"/>
<gene>
    <name evidence="2" type="ORF">SEVIR_5G132301v2</name>
</gene>
<keyword evidence="3" id="KW-1185">Reference proteome</keyword>
<dbReference type="InterPro" id="IPR024752">
    <property type="entry name" value="Myb/SANT-like_dom"/>
</dbReference>
<evidence type="ECO:0000313" key="3">
    <source>
        <dbReference type="Proteomes" id="UP000298652"/>
    </source>
</evidence>
<organism evidence="2 3">
    <name type="scientific">Setaria viridis</name>
    <name type="common">Green bristlegrass</name>
    <name type="synonym">Setaria italica subsp. viridis</name>
    <dbReference type="NCBI Taxonomy" id="4556"/>
    <lineage>
        <taxon>Eukaryota</taxon>
        <taxon>Viridiplantae</taxon>
        <taxon>Streptophyta</taxon>
        <taxon>Embryophyta</taxon>
        <taxon>Tracheophyta</taxon>
        <taxon>Spermatophyta</taxon>
        <taxon>Magnoliopsida</taxon>
        <taxon>Liliopsida</taxon>
        <taxon>Poales</taxon>
        <taxon>Poaceae</taxon>
        <taxon>PACMAD clade</taxon>
        <taxon>Panicoideae</taxon>
        <taxon>Panicodae</taxon>
        <taxon>Paniceae</taxon>
        <taxon>Cenchrinae</taxon>
        <taxon>Setaria</taxon>
    </lineage>
</organism>
<reference evidence="2" key="1">
    <citation type="submission" date="2019-03" db="EMBL/GenBank/DDBJ databases">
        <title>WGS assembly of Setaria viridis.</title>
        <authorList>
            <person name="Huang P."/>
            <person name="Jenkins J."/>
            <person name="Grimwood J."/>
            <person name="Barry K."/>
            <person name="Healey A."/>
            <person name="Mamidi S."/>
            <person name="Sreedasyam A."/>
            <person name="Shu S."/>
            <person name="Feldman M."/>
            <person name="Wu J."/>
            <person name="Yu Y."/>
            <person name="Chen C."/>
            <person name="Johnson J."/>
            <person name="Rokhsar D."/>
            <person name="Baxter I."/>
            <person name="Schmutz J."/>
            <person name="Brutnell T."/>
            <person name="Kellogg E."/>
        </authorList>
    </citation>
    <scope>NUCLEOTIDE SEQUENCE [LARGE SCALE GENOMIC DNA]</scope>
</reference>
<protein>
    <recommendedName>
        <fullName evidence="1">Myb/SANT-like domain-containing protein</fullName>
    </recommendedName>
</protein>
<evidence type="ECO:0000313" key="2">
    <source>
        <dbReference type="EMBL" id="TKW13914.1"/>
    </source>
</evidence>
<dbReference type="Gramene" id="TKW13914">
    <property type="protein sequence ID" value="TKW13914"/>
    <property type="gene ID" value="SEVIR_5G132301v2"/>
</dbReference>
<feature type="domain" description="Myb/SANT-like" evidence="1">
    <location>
        <begin position="16"/>
        <end position="108"/>
    </location>
</feature>
<proteinExistence type="predicted"/>
<dbReference type="Proteomes" id="UP000298652">
    <property type="component" value="Chromosome 5"/>
</dbReference>